<dbReference type="InterPro" id="IPR042529">
    <property type="entry name" value="IF_2B-like_C"/>
</dbReference>
<keyword evidence="2" id="KW-0486">Methionine biosynthesis</keyword>
<reference evidence="5" key="1">
    <citation type="submission" date="2021-05" db="EMBL/GenBank/DDBJ databases">
        <title>Direct Submission.</title>
        <authorList>
            <person name="Li K."/>
            <person name="Gao J."/>
        </authorList>
    </citation>
    <scope>NUCLEOTIDE SEQUENCE [LARGE SCALE GENOMIC DNA]</scope>
    <source>
        <strain evidence="5">MG62</strain>
    </source>
</reference>
<dbReference type="Gene3D" id="3.40.50.10470">
    <property type="entry name" value="Translation initiation factor eif-2b, domain 2"/>
    <property type="match status" value="1"/>
</dbReference>
<comment type="function">
    <text evidence="2">Catalyzes the interconversion of methylthioribose-1-phosphate (MTR-1-P) into methylthioribulose-1-phosphate (MTRu-1-P).</text>
</comment>
<dbReference type="SUPFAM" id="SSF100950">
    <property type="entry name" value="NagB/RpiA/CoA transferase-like"/>
    <property type="match status" value="1"/>
</dbReference>
<evidence type="ECO:0000313" key="4">
    <source>
        <dbReference type="EMBL" id="QWB25201.1"/>
    </source>
</evidence>
<organism evidence="4 5">
    <name type="scientific">Streptomyces koelreuteriae</name>
    <dbReference type="NCBI Taxonomy" id="2838015"/>
    <lineage>
        <taxon>Bacteria</taxon>
        <taxon>Bacillati</taxon>
        <taxon>Actinomycetota</taxon>
        <taxon>Actinomycetes</taxon>
        <taxon>Kitasatosporales</taxon>
        <taxon>Streptomycetaceae</taxon>
        <taxon>Streptomyces</taxon>
    </lineage>
</organism>
<comment type="similarity">
    <text evidence="2">Belongs to the EIF-2B alpha/beta/delta subunits family. MtnA subfamily.</text>
</comment>
<dbReference type="InterPro" id="IPR037171">
    <property type="entry name" value="NagB/RpiA_transferase-like"/>
</dbReference>
<accession>A0ABX8FVV7</accession>
<dbReference type="InterPro" id="IPR005251">
    <property type="entry name" value="IF-M1Pi"/>
</dbReference>
<dbReference type="EC" id="5.3.1.23" evidence="2"/>
<dbReference type="InterPro" id="IPR011559">
    <property type="entry name" value="Initiation_fac_2B_a/b/d"/>
</dbReference>
<evidence type="ECO:0000256" key="1">
    <source>
        <dbReference type="ARBA" id="ARBA00023235"/>
    </source>
</evidence>
<evidence type="ECO:0000313" key="5">
    <source>
        <dbReference type="Proteomes" id="UP000679629"/>
    </source>
</evidence>
<evidence type="ECO:0000256" key="3">
    <source>
        <dbReference type="SAM" id="MobiDB-lite"/>
    </source>
</evidence>
<keyword evidence="5" id="KW-1185">Reference proteome</keyword>
<dbReference type="Gene3D" id="1.20.120.420">
    <property type="entry name" value="translation initiation factor eif-2b, domain 1"/>
    <property type="match status" value="1"/>
</dbReference>
<dbReference type="NCBIfam" id="TIGR00512">
    <property type="entry name" value="salvage_mtnA"/>
    <property type="match status" value="1"/>
</dbReference>
<dbReference type="HAMAP" id="MF_01678">
    <property type="entry name" value="Salvage_MtnA"/>
    <property type="match status" value="1"/>
</dbReference>
<keyword evidence="2" id="KW-0028">Amino-acid biosynthesis</keyword>
<sequence>MADQYAHSGEDKRPTEIPAIRWEEPPEGPVLVLLDQTRLPAEEVELVCTDASALVEAIRSLAVRGAPLLGIAGAYGVALAAVRGFDVDEAAASLASARPTAVNLALGVRRAHSAHEAALAKGGDVRQAASAALAAARQLHREDAEASARMAEQGLALLDELLPGGGHRVLTHCNTGSLVSGGEGTAFAVALAAHRTGRLRRLWVDETRPLLQGARLTAYEAARAGMAYTLLTDNAAGSLFAAGEVDAVLIGADRITADGSVANKVGSYPLAVLARYHHVPFIVVAPVTTVDLETAEGASIEVEQRPGHEVTELVAPQVPVAGAAEAGGGIPVAPLGTQAYNPAFDVTPAELVTAIVTEEGVVSPVTAEALAEVCARSRRVTAG</sequence>
<dbReference type="Proteomes" id="UP000679629">
    <property type="component" value="Chromosome"/>
</dbReference>
<dbReference type="EMBL" id="CP075896">
    <property type="protein sequence ID" value="QWB25201.1"/>
    <property type="molecule type" value="Genomic_DNA"/>
</dbReference>
<protein>
    <recommendedName>
        <fullName evidence="2">Methylthioribose-1-phosphate isomerase</fullName>
        <shortName evidence="2">M1Pi</shortName>
        <shortName evidence="2">MTR-1-P isomerase</shortName>
        <ecNumber evidence="2">5.3.1.23</ecNumber>
    </recommendedName>
    <alternativeName>
        <fullName evidence="2">S-methyl-5-thioribose-1-phosphate isomerase</fullName>
    </alternativeName>
</protein>
<feature type="active site" description="Proton donor" evidence="2">
    <location>
        <position position="253"/>
    </location>
</feature>
<dbReference type="PANTHER" id="PTHR43475:SF1">
    <property type="entry name" value="METHYLTHIORIBOSE-1-PHOSPHATE ISOMERASE"/>
    <property type="match status" value="1"/>
</dbReference>
<dbReference type="NCBIfam" id="TIGR00524">
    <property type="entry name" value="eIF-2B_rel"/>
    <property type="match status" value="1"/>
</dbReference>
<dbReference type="RefSeq" id="WP_215121025.1">
    <property type="nucleotide sequence ID" value="NZ_CBDRKV010000017.1"/>
</dbReference>
<dbReference type="GO" id="GO:0046523">
    <property type="term" value="F:S-methyl-5-thioribose-1-phosphate isomerase activity"/>
    <property type="evidence" value="ECO:0007669"/>
    <property type="project" value="UniProtKB-EC"/>
</dbReference>
<dbReference type="NCBIfam" id="NF004326">
    <property type="entry name" value="PRK05720.1"/>
    <property type="match status" value="1"/>
</dbReference>
<comment type="catalytic activity">
    <reaction evidence="2">
        <text>5-(methylsulfanyl)-alpha-D-ribose 1-phosphate = 5-(methylsulfanyl)-D-ribulose 1-phosphate</text>
        <dbReference type="Rhea" id="RHEA:19989"/>
        <dbReference type="ChEBI" id="CHEBI:58533"/>
        <dbReference type="ChEBI" id="CHEBI:58548"/>
        <dbReference type="EC" id="5.3.1.23"/>
    </reaction>
</comment>
<dbReference type="PANTHER" id="PTHR43475">
    <property type="entry name" value="METHYLTHIORIBOSE-1-PHOSPHATE ISOMERASE"/>
    <property type="match status" value="1"/>
</dbReference>
<feature type="binding site" evidence="2">
    <location>
        <position position="98"/>
    </location>
    <ligand>
        <name>substrate</name>
    </ligand>
</feature>
<dbReference type="InterPro" id="IPR027363">
    <property type="entry name" value="M1Pi_N"/>
</dbReference>
<comment type="pathway">
    <text evidence="2">Amino-acid biosynthesis; L-methionine biosynthesis via salvage pathway; L-methionine from S-methyl-5-thio-alpha-D-ribose 1-phosphate: step 1/6.</text>
</comment>
<feature type="binding site" evidence="2">
    <location>
        <begin position="263"/>
        <end position="264"/>
    </location>
    <ligand>
        <name>substrate</name>
    </ligand>
</feature>
<keyword evidence="1 2" id="KW-0413">Isomerase</keyword>
<gene>
    <name evidence="2 4" type="primary">mtnA</name>
    <name evidence="4" type="ORF">KJK29_22970</name>
</gene>
<feature type="site" description="Transition state stabilizer" evidence="2">
    <location>
        <position position="173"/>
    </location>
</feature>
<dbReference type="Pfam" id="PF01008">
    <property type="entry name" value="IF-2B"/>
    <property type="match status" value="1"/>
</dbReference>
<feature type="binding site" evidence="2">
    <location>
        <position position="212"/>
    </location>
    <ligand>
        <name>substrate</name>
    </ligand>
</feature>
<feature type="binding site" evidence="2">
    <location>
        <begin position="64"/>
        <end position="66"/>
    </location>
    <ligand>
        <name>substrate</name>
    </ligand>
</feature>
<proteinExistence type="inferred from homology"/>
<evidence type="ECO:0000256" key="2">
    <source>
        <dbReference type="HAMAP-Rule" id="MF_01678"/>
    </source>
</evidence>
<name>A0ABX8FVV7_9ACTN</name>
<feature type="region of interest" description="Disordered" evidence="3">
    <location>
        <begin position="1"/>
        <end position="21"/>
    </location>
</feature>
<dbReference type="InterPro" id="IPR000649">
    <property type="entry name" value="IF-2B-related"/>
</dbReference>